<organism evidence="2 3">
    <name type="scientific">Rhamnella rubrinervis</name>
    <dbReference type="NCBI Taxonomy" id="2594499"/>
    <lineage>
        <taxon>Eukaryota</taxon>
        <taxon>Viridiplantae</taxon>
        <taxon>Streptophyta</taxon>
        <taxon>Embryophyta</taxon>
        <taxon>Tracheophyta</taxon>
        <taxon>Spermatophyta</taxon>
        <taxon>Magnoliopsida</taxon>
        <taxon>eudicotyledons</taxon>
        <taxon>Gunneridae</taxon>
        <taxon>Pentapetalae</taxon>
        <taxon>rosids</taxon>
        <taxon>fabids</taxon>
        <taxon>Rosales</taxon>
        <taxon>Rhamnaceae</taxon>
        <taxon>rhamnoid group</taxon>
        <taxon>Rhamneae</taxon>
        <taxon>Rhamnella</taxon>
    </lineage>
</organism>
<name>A0A8K0HHL1_9ROSA</name>
<dbReference type="EMBL" id="VOIH02000003">
    <property type="protein sequence ID" value="KAF3451874.1"/>
    <property type="molecule type" value="Genomic_DNA"/>
</dbReference>
<comment type="caution">
    <text evidence="2">The sequence shown here is derived from an EMBL/GenBank/DDBJ whole genome shotgun (WGS) entry which is preliminary data.</text>
</comment>
<evidence type="ECO:0000256" key="1">
    <source>
        <dbReference type="SAM" id="MobiDB-lite"/>
    </source>
</evidence>
<reference evidence="2" key="1">
    <citation type="submission" date="2020-03" db="EMBL/GenBank/DDBJ databases">
        <title>A high-quality chromosome-level genome assembly of a woody plant with both climbing and erect habits, Rhamnella rubrinervis.</title>
        <authorList>
            <person name="Lu Z."/>
            <person name="Yang Y."/>
            <person name="Zhu X."/>
            <person name="Sun Y."/>
        </authorList>
    </citation>
    <scope>NUCLEOTIDE SEQUENCE</scope>
    <source>
        <strain evidence="2">BYM</strain>
        <tissue evidence="2">Leaf</tissue>
    </source>
</reference>
<keyword evidence="3" id="KW-1185">Reference proteome</keyword>
<accession>A0A8K0HHL1</accession>
<feature type="region of interest" description="Disordered" evidence="1">
    <location>
        <begin position="80"/>
        <end position="100"/>
    </location>
</feature>
<proteinExistence type="predicted"/>
<dbReference type="AlphaFoldDB" id="A0A8K0HHL1"/>
<dbReference type="Proteomes" id="UP000796880">
    <property type="component" value="Unassembled WGS sequence"/>
</dbReference>
<protein>
    <submittedName>
        <fullName evidence="2">Uncharacterized protein</fullName>
    </submittedName>
</protein>
<gene>
    <name evidence="2" type="ORF">FNV43_RR07970</name>
</gene>
<evidence type="ECO:0000313" key="2">
    <source>
        <dbReference type="EMBL" id="KAF3451874.1"/>
    </source>
</evidence>
<sequence length="100" mass="10299">MTIKVVSSSPEKMKEKLICKGVAVVGHALAANVGHALVENVGHPNAAAVAMLGAGHALHANVDHLHAGHVLQRMLATRDADRDHARRAGHASADVATPAV</sequence>
<evidence type="ECO:0000313" key="3">
    <source>
        <dbReference type="Proteomes" id="UP000796880"/>
    </source>
</evidence>